<comment type="caution">
    <text evidence="1">The sequence shown here is derived from an EMBL/GenBank/DDBJ whole genome shotgun (WGS) entry which is preliminary data.</text>
</comment>
<keyword evidence="2" id="KW-1185">Reference proteome</keyword>
<reference evidence="1 2" key="1">
    <citation type="submission" date="2015-07" db="EMBL/GenBank/DDBJ databases">
        <title>Whole genome sequence of Thermanaerothrix daxensis DSM 23592.</title>
        <authorList>
            <person name="Hemp J."/>
            <person name="Ward L.M."/>
            <person name="Pace L.A."/>
            <person name="Fischer W.W."/>
        </authorList>
    </citation>
    <scope>NUCLEOTIDE SEQUENCE [LARGE SCALE GENOMIC DNA]</scope>
    <source>
        <strain evidence="1 2">GNS-1</strain>
    </source>
</reference>
<proteinExistence type="predicted"/>
<dbReference type="AlphaFoldDB" id="A0A0P6YNX1"/>
<protein>
    <submittedName>
        <fullName evidence="1">Uncharacterized protein</fullName>
    </submittedName>
</protein>
<evidence type="ECO:0000313" key="2">
    <source>
        <dbReference type="Proteomes" id="UP000050544"/>
    </source>
</evidence>
<dbReference type="RefSeq" id="WP_054521045.1">
    <property type="nucleotide sequence ID" value="NZ_LGKO01000002.1"/>
</dbReference>
<dbReference type="Proteomes" id="UP000050544">
    <property type="component" value="Unassembled WGS sequence"/>
</dbReference>
<evidence type="ECO:0000313" key="1">
    <source>
        <dbReference type="EMBL" id="KPL84510.1"/>
    </source>
</evidence>
<name>A0A0P6YNX1_9CHLR</name>
<dbReference type="OrthoDB" id="160712at2"/>
<organism evidence="1 2">
    <name type="scientific">Thermanaerothrix daxensis</name>
    <dbReference type="NCBI Taxonomy" id="869279"/>
    <lineage>
        <taxon>Bacteria</taxon>
        <taxon>Bacillati</taxon>
        <taxon>Chloroflexota</taxon>
        <taxon>Anaerolineae</taxon>
        <taxon>Anaerolineales</taxon>
        <taxon>Anaerolineaceae</taxon>
        <taxon>Thermanaerothrix</taxon>
    </lineage>
</organism>
<accession>A0A0P6YNX1</accession>
<sequence length="182" mass="20478">MSDIYDRIKGDQNIFNQLLSRIPGFAGYVERAQRRVADKMLRETLANRFEGLWQRVSAVQRALLGEGELELVDDIEEASLKLRQFIDRLKTAAYGYTGFFDAVRIRPEDLSRLYEYDMAMVNLEDEVARALDHVEASIGGEGLGAAVRNLVAAAQRCLDTFEKRAEVLMGISPQSNSSDEKA</sequence>
<gene>
    <name evidence="1" type="ORF">SE15_05340</name>
</gene>
<dbReference type="STRING" id="869279.SE15_05340"/>
<dbReference type="EMBL" id="LGKO01000002">
    <property type="protein sequence ID" value="KPL84510.1"/>
    <property type="molecule type" value="Genomic_DNA"/>
</dbReference>